<dbReference type="EMBL" id="QGNY01000008">
    <property type="protein sequence ID" value="PWS30234.1"/>
    <property type="molecule type" value="Genomic_DNA"/>
</dbReference>
<sequence>MKPKLTIMAALCAIGLSAHAQTEKGSGFLGLSLSFGTEKQKTYNSSINNFTFTPKGAYFLEDNFAVGLDLSFNLSKLRGIHYTEWNSEYGSYQDTYGAKELNFGLSPFARKYFNVKSFLKFYAQANILFQINSTKIIDDEGYLIGYDNRLKGYGASLSPGFAFFPTEKFAIEFSFPIITYFHQDYYDEYSAYNYEKKQNVKLALDNFMPSVGVSFHF</sequence>
<organism evidence="4 5">
    <name type="scientific">Pedobacter paludis</name>
    <dbReference type="NCBI Taxonomy" id="2203212"/>
    <lineage>
        <taxon>Bacteria</taxon>
        <taxon>Pseudomonadati</taxon>
        <taxon>Bacteroidota</taxon>
        <taxon>Sphingobacteriia</taxon>
        <taxon>Sphingobacteriales</taxon>
        <taxon>Sphingobacteriaceae</taxon>
        <taxon>Pedobacter</taxon>
    </lineage>
</organism>
<evidence type="ECO:0000256" key="2">
    <source>
        <dbReference type="SAM" id="SignalP"/>
    </source>
</evidence>
<dbReference type="AlphaFoldDB" id="A0A317EU54"/>
<protein>
    <recommendedName>
        <fullName evidence="3">Outer membrane protein beta-barrel domain-containing protein</fullName>
    </recommendedName>
</protein>
<comment type="caution">
    <text evidence="4">The sequence shown here is derived from an EMBL/GenBank/DDBJ whole genome shotgun (WGS) entry which is preliminary data.</text>
</comment>
<reference evidence="5" key="1">
    <citation type="submission" date="2018-05" db="EMBL/GenBank/DDBJ databases">
        <title>Pedobacter paludis sp. nov., isolated from wetland soil.</title>
        <authorList>
            <person name="Zhang Y."/>
        </authorList>
    </citation>
    <scope>NUCLEOTIDE SEQUENCE [LARGE SCALE GENOMIC DNA]</scope>
    <source>
        <strain evidence="5">R-8</strain>
    </source>
</reference>
<dbReference type="Proteomes" id="UP000245391">
    <property type="component" value="Unassembled WGS sequence"/>
</dbReference>
<feature type="signal peptide" evidence="2">
    <location>
        <begin position="1"/>
        <end position="20"/>
    </location>
</feature>
<feature type="chain" id="PRO_5016266332" description="Outer membrane protein beta-barrel domain-containing protein" evidence="2">
    <location>
        <begin position="21"/>
        <end position="217"/>
    </location>
</feature>
<accession>A0A317EU54</accession>
<evidence type="ECO:0000256" key="1">
    <source>
        <dbReference type="ARBA" id="ARBA00022729"/>
    </source>
</evidence>
<feature type="domain" description="Outer membrane protein beta-barrel" evidence="3">
    <location>
        <begin position="8"/>
        <end position="193"/>
    </location>
</feature>
<gene>
    <name evidence="4" type="ORF">DF947_19950</name>
</gene>
<keyword evidence="5" id="KW-1185">Reference proteome</keyword>
<evidence type="ECO:0000313" key="4">
    <source>
        <dbReference type="EMBL" id="PWS30234.1"/>
    </source>
</evidence>
<dbReference type="InterPro" id="IPR027385">
    <property type="entry name" value="Beta-barrel_OMP"/>
</dbReference>
<dbReference type="Pfam" id="PF13505">
    <property type="entry name" value="OMP_b-brl"/>
    <property type="match status" value="1"/>
</dbReference>
<name>A0A317EU54_9SPHI</name>
<evidence type="ECO:0000259" key="3">
    <source>
        <dbReference type="Pfam" id="PF13505"/>
    </source>
</evidence>
<evidence type="ECO:0000313" key="5">
    <source>
        <dbReference type="Proteomes" id="UP000245391"/>
    </source>
</evidence>
<proteinExistence type="predicted"/>
<keyword evidence="1 2" id="KW-0732">Signal</keyword>